<evidence type="ECO:0000313" key="2">
    <source>
        <dbReference type="EMBL" id="MBF0597990.1"/>
    </source>
</evidence>
<dbReference type="InterPro" id="IPR027417">
    <property type="entry name" value="P-loop_NTPase"/>
</dbReference>
<sequence length="577" mass="67307">MKITHLEIKGYKNIKKKTIFDFTNAENYIALIGLNGSGKSNVLEAISLIFGSLYQNKTIEEFHPNYNFLYKIIYTIDNKEIQIENGIYTLLKQDGIIKNKEIKRSKRDYLPSEIFACYSGDEQRMWEEIYSKFYFGYFNKLARGSYREKQKLVYVNKYSWQIALLTLICHDDSSDYIKEILKVNELTDISIHFDFPNNYDRRVDWYVKNIDVGEEAYNEALTLIRTIKSRQEEKRSSLHLNEIRDIVVLQVGDNKKNCRKLFFLLFAIGMKEGKKLFHKIEIKNNHLGLKQLSEGEKRLILIKCILNVLANNNSIILLDEPDSHLHIVKKKELKTYLQEAEFCSILTSHSPSLLNSFPDESTFILNDKGSGLTVTNATKFSDIKNISGNEFSLMDGVIAVSSKNDIILVEGKYDEKYLTRALRYFKSIDNKYKVLSFDFINGGGADNTIQIYNKIYRSINSNQKLFIICDDDDPGRKTVNEIVKKIDKTGKTNLFAFVYPKTSNSKFHKDFLLEDYFSLDTYKKYYSNKVSKAKQFKDLKGFQDPKSYIENNFEKFKLEDFKGFKKIIDKLYSIKIP</sequence>
<proteinExistence type="predicted"/>
<dbReference type="InterPro" id="IPR051396">
    <property type="entry name" value="Bact_Antivir_Def_Nuclease"/>
</dbReference>
<accession>A0A8J7FS75</accession>
<dbReference type="CDD" id="cd00267">
    <property type="entry name" value="ABC_ATPase"/>
    <property type="match status" value="1"/>
</dbReference>
<dbReference type="PANTHER" id="PTHR43581">
    <property type="entry name" value="ATP/GTP PHOSPHATASE"/>
    <property type="match status" value="1"/>
</dbReference>
<dbReference type="RefSeq" id="WP_194183530.1">
    <property type="nucleotide sequence ID" value="NZ_JADGIK010000007.1"/>
</dbReference>
<protein>
    <submittedName>
        <fullName evidence="2">AAA family ATPase</fullName>
    </submittedName>
</protein>
<dbReference type="InterPro" id="IPR041685">
    <property type="entry name" value="AAA_GajA/Old/RecF-like"/>
</dbReference>
<reference evidence="2" key="1">
    <citation type="submission" date="2020-10" db="EMBL/GenBank/DDBJ databases">
        <authorList>
            <person name="Lu T."/>
            <person name="Wang Q."/>
            <person name="Han X."/>
        </authorList>
    </citation>
    <scope>NUCLEOTIDE SEQUENCE</scope>
    <source>
        <strain evidence="2">WQ 117</strain>
    </source>
</reference>
<feature type="domain" description="Endonuclease GajA/Old nuclease/RecF-like AAA" evidence="1">
    <location>
        <begin position="1"/>
        <end position="353"/>
    </location>
</feature>
<evidence type="ECO:0000313" key="3">
    <source>
        <dbReference type="Proteomes" id="UP000608754"/>
    </source>
</evidence>
<dbReference type="Proteomes" id="UP000608754">
    <property type="component" value="Unassembled WGS sequence"/>
</dbReference>
<dbReference type="Gene3D" id="3.40.1360.10">
    <property type="match status" value="1"/>
</dbReference>
<organism evidence="2 3">
    <name type="scientific">Faecalibacter rhinopitheci</name>
    <dbReference type="NCBI Taxonomy" id="2779678"/>
    <lineage>
        <taxon>Bacteria</taxon>
        <taxon>Pseudomonadati</taxon>
        <taxon>Bacteroidota</taxon>
        <taxon>Flavobacteriia</taxon>
        <taxon>Flavobacteriales</taxon>
        <taxon>Weeksellaceae</taxon>
        <taxon>Faecalibacter</taxon>
    </lineage>
</organism>
<dbReference type="EMBL" id="JADGIK010000007">
    <property type="protein sequence ID" value="MBF0597990.1"/>
    <property type="molecule type" value="Genomic_DNA"/>
</dbReference>
<dbReference type="Pfam" id="PF13175">
    <property type="entry name" value="AAA_15"/>
    <property type="match status" value="1"/>
</dbReference>
<gene>
    <name evidence="2" type="ORF">IM532_11150</name>
</gene>
<dbReference type="Gene3D" id="3.40.50.300">
    <property type="entry name" value="P-loop containing nucleotide triphosphate hydrolases"/>
    <property type="match status" value="1"/>
</dbReference>
<evidence type="ECO:0000259" key="1">
    <source>
        <dbReference type="Pfam" id="PF13175"/>
    </source>
</evidence>
<dbReference type="AlphaFoldDB" id="A0A8J7FS75"/>
<keyword evidence="3" id="KW-1185">Reference proteome</keyword>
<name>A0A8J7FS75_9FLAO</name>
<comment type="caution">
    <text evidence="2">The sequence shown here is derived from an EMBL/GenBank/DDBJ whole genome shotgun (WGS) entry which is preliminary data.</text>
</comment>
<dbReference type="PANTHER" id="PTHR43581:SF4">
    <property type="entry name" value="ATP_GTP PHOSPHATASE"/>
    <property type="match status" value="1"/>
</dbReference>
<dbReference type="SUPFAM" id="SSF52540">
    <property type="entry name" value="P-loop containing nucleoside triphosphate hydrolases"/>
    <property type="match status" value="1"/>
</dbReference>